<proteinExistence type="predicted"/>
<accession>A0A0F0CV58</accession>
<reference evidence="6 7" key="1">
    <citation type="submission" date="2015-02" db="EMBL/GenBank/DDBJ databases">
        <title>Single-cell genomics of uncultivated deep-branching MTB reveals a conserved set of magnetosome genes.</title>
        <authorList>
            <person name="Kolinko S."/>
            <person name="Richter M."/>
            <person name="Glockner F.O."/>
            <person name="Brachmann A."/>
            <person name="Schuler D."/>
        </authorList>
    </citation>
    <scope>NUCLEOTIDE SEQUENCE [LARGE SCALE GENOMIC DNA]</scope>
    <source>
        <strain evidence="6">SKK-01</strain>
    </source>
</reference>
<dbReference type="PANTHER" id="PTHR44591:SF14">
    <property type="entry name" value="PROTEIN PILG"/>
    <property type="match status" value="1"/>
</dbReference>
<dbReference type="SMART" id="SM00448">
    <property type="entry name" value="REC"/>
    <property type="match status" value="1"/>
</dbReference>
<comment type="caution">
    <text evidence="6">The sequence shown here is derived from an EMBL/GenBank/DDBJ whole genome shotgun (WGS) entry which is preliminary data.</text>
</comment>
<organism evidence="6 7">
    <name type="scientific">Candidatus Omnitrophus magneticus</name>
    <dbReference type="NCBI Taxonomy" id="1609969"/>
    <lineage>
        <taxon>Bacteria</taxon>
        <taxon>Pseudomonadati</taxon>
        <taxon>Candidatus Omnitrophota</taxon>
        <taxon>Candidatus Omnitrophus</taxon>
    </lineage>
</organism>
<evidence type="ECO:0000256" key="3">
    <source>
        <dbReference type="PROSITE-ProRule" id="PRU00169"/>
    </source>
</evidence>
<protein>
    <submittedName>
        <fullName evidence="6">Protein containing Signal transduction response regulator, receiver region</fullName>
    </submittedName>
</protein>
<evidence type="ECO:0000256" key="2">
    <source>
        <dbReference type="ARBA" id="ARBA00023012"/>
    </source>
</evidence>
<dbReference type="PROSITE" id="PS50110">
    <property type="entry name" value="RESPONSE_REGULATORY"/>
    <property type="match status" value="1"/>
</dbReference>
<dbReference type="AlphaFoldDB" id="A0A0F0CV58"/>
<dbReference type="SUPFAM" id="SSF52172">
    <property type="entry name" value="CheY-like"/>
    <property type="match status" value="1"/>
</dbReference>
<feature type="modified residue" description="4-aspartylphosphate" evidence="3">
    <location>
        <position position="185"/>
    </location>
</feature>
<feature type="domain" description="HTH cro/C1-type" evidence="5">
    <location>
        <begin position="19"/>
        <end position="73"/>
    </location>
</feature>
<sequence>MYIILKIGGTTMNEFAENLRKLRKKQKLSQQILANKLNVAQSTIGMWETGKRTPKLDDLHRVADVLNVPINQLIISLKEKIEITTNEIFIDGEKIKELDAKDITQILKQIEILKINKKISPKNNNYFLEKNHSSKKILIIDDEREMGELLYSFLAGQKYKVFLTFNGQMGLEYFEEIKPDIVFLDLTMPDMNGKDVLKIIRKISNIPILIITGHPVDIVDIHLDNLKIEGYIEKPFSLGQILETLKQVLGE</sequence>
<evidence type="ECO:0000313" key="6">
    <source>
        <dbReference type="EMBL" id="KJJ85436.1"/>
    </source>
</evidence>
<evidence type="ECO:0000259" key="5">
    <source>
        <dbReference type="PROSITE" id="PS50943"/>
    </source>
</evidence>
<dbReference type="Gene3D" id="1.10.260.40">
    <property type="entry name" value="lambda repressor-like DNA-binding domains"/>
    <property type="match status" value="1"/>
</dbReference>
<evidence type="ECO:0000313" key="7">
    <source>
        <dbReference type="Proteomes" id="UP000033428"/>
    </source>
</evidence>
<feature type="domain" description="Response regulatory" evidence="4">
    <location>
        <begin position="136"/>
        <end position="249"/>
    </location>
</feature>
<name>A0A0F0CV58_9BACT</name>
<dbReference type="Proteomes" id="UP000033428">
    <property type="component" value="Unassembled WGS sequence"/>
</dbReference>
<dbReference type="InterPro" id="IPR050595">
    <property type="entry name" value="Bact_response_regulator"/>
</dbReference>
<keyword evidence="1 3" id="KW-0597">Phosphoprotein</keyword>
<dbReference type="GO" id="GO:0003677">
    <property type="term" value="F:DNA binding"/>
    <property type="evidence" value="ECO:0007669"/>
    <property type="project" value="InterPro"/>
</dbReference>
<dbReference type="InterPro" id="IPR011006">
    <property type="entry name" value="CheY-like_superfamily"/>
</dbReference>
<dbReference type="PANTHER" id="PTHR44591">
    <property type="entry name" value="STRESS RESPONSE REGULATOR PROTEIN 1"/>
    <property type="match status" value="1"/>
</dbReference>
<keyword evidence="7" id="KW-1185">Reference proteome</keyword>
<dbReference type="InterPro" id="IPR001789">
    <property type="entry name" value="Sig_transdc_resp-reg_receiver"/>
</dbReference>
<dbReference type="SUPFAM" id="SSF47413">
    <property type="entry name" value="lambda repressor-like DNA-binding domains"/>
    <property type="match status" value="1"/>
</dbReference>
<dbReference type="CDD" id="cd00093">
    <property type="entry name" value="HTH_XRE"/>
    <property type="match status" value="1"/>
</dbReference>
<gene>
    <name evidence="6" type="ORF">OMAG_000706</name>
</gene>
<dbReference type="Pfam" id="PF01381">
    <property type="entry name" value="HTH_3"/>
    <property type="match status" value="1"/>
</dbReference>
<dbReference type="EMBL" id="JYNY01000161">
    <property type="protein sequence ID" value="KJJ85436.1"/>
    <property type="molecule type" value="Genomic_DNA"/>
</dbReference>
<evidence type="ECO:0000259" key="4">
    <source>
        <dbReference type="PROSITE" id="PS50110"/>
    </source>
</evidence>
<dbReference type="InterPro" id="IPR001387">
    <property type="entry name" value="Cro/C1-type_HTH"/>
</dbReference>
<dbReference type="GO" id="GO:0000160">
    <property type="term" value="P:phosphorelay signal transduction system"/>
    <property type="evidence" value="ECO:0007669"/>
    <property type="project" value="UniProtKB-KW"/>
</dbReference>
<keyword evidence="2" id="KW-0902">Two-component regulatory system</keyword>
<evidence type="ECO:0000256" key="1">
    <source>
        <dbReference type="ARBA" id="ARBA00022553"/>
    </source>
</evidence>
<dbReference type="PROSITE" id="PS50943">
    <property type="entry name" value="HTH_CROC1"/>
    <property type="match status" value="1"/>
</dbReference>
<dbReference type="SMART" id="SM00530">
    <property type="entry name" value="HTH_XRE"/>
    <property type="match status" value="1"/>
</dbReference>
<dbReference type="InterPro" id="IPR010982">
    <property type="entry name" value="Lambda_DNA-bd_dom_sf"/>
</dbReference>
<dbReference type="Pfam" id="PF00072">
    <property type="entry name" value="Response_reg"/>
    <property type="match status" value="1"/>
</dbReference>
<dbReference type="Gene3D" id="3.40.50.2300">
    <property type="match status" value="1"/>
</dbReference>